<dbReference type="AlphaFoldDB" id="A0A812TF26"/>
<keyword evidence="4 8" id="KW-0812">Transmembrane</keyword>
<feature type="transmembrane region" description="Helical" evidence="8">
    <location>
        <begin position="276"/>
        <end position="297"/>
    </location>
</feature>
<dbReference type="SUPFAM" id="SSF103473">
    <property type="entry name" value="MFS general substrate transporter"/>
    <property type="match status" value="1"/>
</dbReference>
<evidence type="ECO:0000256" key="7">
    <source>
        <dbReference type="SAM" id="MobiDB-lite"/>
    </source>
</evidence>
<dbReference type="NCBIfam" id="TIGR00788">
    <property type="entry name" value="fbt"/>
    <property type="match status" value="1"/>
</dbReference>
<protein>
    <submittedName>
        <fullName evidence="9">Uncharacterized protein</fullName>
    </submittedName>
</protein>
<dbReference type="Gene3D" id="1.20.1250.20">
    <property type="entry name" value="MFS general substrate transporter like domains"/>
    <property type="match status" value="1"/>
</dbReference>
<keyword evidence="5 8" id="KW-1133">Transmembrane helix</keyword>
<evidence type="ECO:0000313" key="10">
    <source>
        <dbReference type="Proteomes" id="UP000604046"/>
    </source>
</evidence>
<feature type="region of interest" description="Disordered" evidence="7">
    <location>
        <begin position="530"/>
        <end position="561"/>
    </location>
</feature>
<evidence type="ECO:0000256" key="2">
    <source>
        <dbReference type="ARBA" id="ARBA00007015"/>
    </source>
</evidence>
<keyword evidence="10" id="KW-1185">Reference proteome</keyword>
<comment type="subcellular location">
    <subcellularLocation>
        <location evidence="1">Membrane</location>
        <topology evidence="1">Multi-pass membrane protein</topology>
    </subcellularLocation>
</comment>
<dbReference type="PANTHER" id="PTHR31585">
    <property type="entry name" value="FOLATE-BIOPTERIN TRANSPORTER 1, CHLOROPLASTIC"/>
    <property type="match status" value="1"/>
</dbReference>
<feature type="transmembrane region" description="Helical" evidence="8">
    <location>
        <begin position="231"/>
        <end position="252"/>
    </location>
</feature>
<dbReference type="PANTHER" id="PTHR31585:SF6">
    <property type="entry name" value="FOLATE-BIOPTERIN TRANSPORTER 2-RELATED"/>
    <property type="match status" value="1"/>
</dbReference>
<evidence type="ECO:0000256" key="1">
    <source>
        <dbReference type="ARBA" id="ARBA00004141"/>
    </source>
</evidence>
<comment type="similarity">
    <text evidence="2">Belongs to the major facilitator superfamily. Folate-biopterin transporter (TC 2.A.71) family.</text>
</comment>
<evidence type="ECO:0000256" key="8">
    <source>
        <dbReference type="SAM" id="Phobius"/>
    </source>
</evidence>
<dbReference type="InterPro" id="IPR004324">
    <property type="entry name" value="FBT"/>
</dbReference>
<sequence length="561" mass="61322">MDAQWNEEAPELASRLPTKSAGTISTTDTVGNLGLEEDSPAKHTEDARKDRRYCCHWLRELYATFGNFIPFAVITYGVNQSVAWHISTFALRFYMKDVLLLDGATMGRLNTAAILPWNMKPFMGLLSDGIAIFGYHRRSYVIIAALCGLVSYILLGTVALPATALVVVMISINASMSTIDVIVDGKAAELTREVPRHASDLQSLFWGVSAIMGLLSSSLKGSLVEWFSPQTVLLGMTICSVSILLPALRGWLAEDRIPEARCCQVTLSQFRKHPSVSAVALLLTLVSTLLSTVQVFVTSKHARAIVTVACAIVVAVQSFRALKQITPFLGRTALFVFLRQCLHTGLGDTMFVWRTKYPGGPQLSPAQLGFVDCFGSLGLLVGVCIYNKFMTNWSFRRIFLTAQLFFFLAQLVEVVLVMRWNLLLGIPDFLFLVGDDTFGLMVSRFFYIPMCVLAAKVCPPNLEATLFATLLSINNLGWSISGFLGVTMCEVWGLEGDNFDNLPLASLVKACTTLLPLPLIFVLTPTFSPNDPVPEEGGEAREATTSQAAGRHESTSEATGA</sequence>
<dbReference type="InterPro" id="IPR039309">
    <property type="entry name" value="BT1"/>
</dbReference>
<feature type="region of interest" description="Disordered" evidence="7">
    <location>
        <begin position="1"/>
        <end position="43"/>
    </location>
</feature>
<comment type="caution">
    <text evidence="9">The sequence shown here is derived from an EMBL/GenBank/DDBJ whole genome shotgun (WGS) entry which is preliminary data.</text>
</comment>
<organism evidence="9 10">
    <name type="scientific">Symbiodinium natans</name>
    <dbReference type="NCBI Taxonomy" id="878477"/>
    <lineage>
        <taxon>Eukaryota</taxon>
        <taxon>Sar</taxon>
        <taxon>Alveolata</taxon>
        <taxon>Dinophyceae</taxon>
        <taxon>Suessiales</taxon>
        <taxon>Symbiodiniaceae</taxon>
        <taxon>Symbiodinium</taxon>
    </lineage>
</organism>
<evidence type="ECO:0000313" key="9">
    <source>
        <dbReference type="EMBL" id="CAE7528805.1"/>
    </source>
</evidence>
<dbReference type="EMBL" id="CAJNDS010002568">
    <property type="protein sequence ID" value="CAE7528805.1"/>
    <property type="molecule type" value="Genomic_DNA"/>
</dbReference>
<dbReference type="CDD" id="cd17484">
    <property type="entry name" value="MFS_FBT"/>
    <property type="match status" value="1"/>
</dbReference>
<gene>
    <name evidence="9" type="ORF">SNAT2548_LOCUS29613</name>
</gene>
<dbReference type="OrthoDB" id="754047at2759"/>
<dbReference type="Proteomes" id="UP000604046">
    <property type="component" value="Unassembled WGS sequence"/>
</dbReference>
<dbReference type="Pfam" id="PF03092">
    <property type="entry name" value="BT1"/>
    <property type="match status" value="1"/>
</dbReference>
<evidence type="ECO:0000256" key="3">
    <source>
        <dbReference type="ARBA" id="ARBA00022448"/>
    </source>
</evidence>
<evidence type="ECO:0000256" key="4">
    <source>
        <dbReference type="ARBA" id="ARBA00022692"/>
    </source>
</evidence>
<feature type="transmembrane region" description="Helical" evidence="8">
    <location>
        <begin position="61"/>
        <end position="78"/>
    </location>
</feature>
<proteinExistence type="inferred from homology"/>
<dbReference type="InterPro" id="IPR036259">
    <property type="entry name" value="MFS_trans_sf"/>
</dbReference>
<keyword evidence="3" id="KW-0813">Transport</keyword>
<evidence type="ECO:0000256" key="5">
    <source>
        <dbReference type="ARBA" id="ARBA00022989"/>
    </source>
</evidence>
<feature type="compositionally biased region" description="Polar residues" evidence="7">
    <location>
        <begin position="20"/>
        <end position="30"/>
    </location>
</feature>
<accession>A0A812TF26</accession>
<reference evidence="9" key="1">
    <citation type="submission" date="2021-02" db="EMBL/GenBank/DDBJ databases">
        <authorList>
            <person name="Dougan E. K."/>
            <person name="Rhodes N."/>
            <person name="Thang M."/>
            <person name="Chan C."/>
        </authorList>
    </citation>
    <scope>NUCLEOTIDE SEQUENCE</scope>
</reference>
<evidence type="ECO:0000256" key="6">
    <source>
        <dbReference type="ARBA" id="ARBA00023136"/>
    </source>
</evidence>
<feature type="transmembrane region" description="Helical" evidence="8">
    <location>
        <begin position="365"/>
        <end position="386"/>
    </location>
</feature>
<dbReference type="GO" id="GO:0016020">
    <property type="term" value="C:membrane"/>
    <property type="evidence" value="ECO:0007669"/>
    <property type="project" value="UniProtKB-SubCell"/>
</dbReference>
<keyword evidence="6 8" id="KW-0472">Membrane</keyword>
<name>A0A812TF26_9DINO</name>
<feature type="transmembrane region" description="Helical" evidence="8">
    <location>
        <begin position="398"/>
        <end position="418"/>
    </location>
</feature>